<sequence>MVTLNPAMLLRRRWKTLPNHPLDDGPAQNAWQALRRRMTDPPTPAATLTPCCCAADSADRHPAGRAHRGRQVHGAAAGVRPAGAGRRCPEPGAVASAFTQPGLAHSVANEVLPAARPEFLCHHAGIAGDRAVSWLAPRARWLDRYSCAAWYRR</sequence>
<evidence type="ECO:0000313" key="2">
    <source>
        <dbReference type="EMBL" id="RUA23003.1"/>
    </source>
</evidence>
<accession>A0A3S0QG82</accession>
<gene>
    <name evidence="2" type="ORF">DSL92_01630</name>
</gene>
<protein>
    <submittedName>
        <fullName evidence="2">Uncharacterized protein</fullName>
    </submittedName>
</protein>
<proteinExistence type="predicted"/>
<organism evidence="2">
    <name type="scientific">Billgrantia gudaonensis</name>
    <dbReference type="NCBI Taxonomy" id="376427"/>
    <lineage>
        <taxon>Bacteria</taxon>
        <taxon>Pseudomonadati</taxon>
        <taxon>Pseudomonadota</taxon>
        <taxon>Gammaproteobacteria</taxon>
        <taxon>Oceanospirillales</taxon>
        <taxon>Halomonadaceae</taxon>
        <taxon>Billgrantia</taxon>
    </lineage>
</organism>
<feature type="compositionally biased region" description="Low complexity" evidence="1">
    <location>
        <begin position="74"/>
        <end position="84"/>
    </location>
</feature>
<dbReference type="AlphaFoldDB" id="A0A3S0QG82"/>
<dbReference type="EMBL" id="RXHI01000004">
    <property type="protein sequence ID" value="RUA23003.1"/>
    <property type="molecule type" value="Genomic_DNA"/>
</dbReference>
<comment type="caution">
    <text evidence="2">The sequence shown here is derived from an EMBL/GenBank/DDBJ whole genome shotgun (WGS) entry which is preliminary data.</text>
</comment>
<reference evidence="2" key="1">
    <citation type="submission" date="2018-12" db="EMBL/GenBank/DDBJ databases">
        <authorList>
            <person name="Jadhav K."/>
            <person name="Kushwaha B."/>
            <person name="Jadhav I."/>
        </authorList>
    </citation>
    <scope>NUCLEOTIDE SEQUENCE [LARGE SCALE GENOMIC DNA]</scope>
    <source>
        <strain evidence="2">SBS 10</strain>
    </source>
</reference>
<name>A0A3S0QG82_9GAMM</name>
<feature type="region of interest" description="Disordered" evidence="1">
    <location>
        <begin position="62"/>
        <end position="84"/>
    </location>
</feature>
<evidence type="ECO:0000256" key="1">
    <source>
        <dbReference type="SAM" id="MobiDB-lite"/>
    </source>
</evidence>